<dbReference type="InterPro" id="IPR013120">
    <property type="entry name" value="FAR_NAD-bd"/>
</dbReference>
<dbReference type="Pfam" id="PF03015">
    <property type="entry name" value="Sterile"/>
    <property type="match status" value="1"/>
</dbReference>
<evidence type="ECO:0000259" key="6">
    <source>
        <dbReference type="Pfam" id="PF07993"/>
    </source>
</evidence>
<sequence length="490" mass="55734">MELGSIVKFLENRSILVTGATGFLAKIFVEKILRVQPNVKKLYLLLRAADNKSALQRFNSEVVGKDLFKVLKDKWGGNLNTLISQKVNLVPGDITFENLGIKDSTLLEETWREVEVVVNLAATTNFEERYDVSLRINTIGARHVLNFAKKCVKLNLLLHVSTAYVCGEKAGLILENPYKLGETLNGTPGLDIDAEEKVVEERLNELQLEKASEQVITSAMKDLGIQRARKYGWPNTYVFTKAMGEMLLAHSKENLPLVIFRPTIVSSTYKEPFPGWVEGVRTIDSLVVGYGKGRITCFLGHPDNILDVIPADMVVNAMIVSMVAHANQPDMSIYQVGSSVGNPIIISKFQDYGVRYFQKNPWINKEGKPVIVGKIKVLSTVASFHRYMAIHYLLPLKGLQIVNTAFCQFFRDMHLDLRRRVNHVFRLIELYGPYIFFKGVFDDMNTEKLRRVVAESDMETNIFYFDPKSIDWEDYFMNTHFPGVVRYVFK</sequence>
<dbReference type="Proteomes" id="UP001642360">
    <property type="component" value="Unassembled WGS sequence"/>
</dbReference>
<dbReference type="InterPro" id="IPR033640">
    <property type="entry name" value="FAR_C"/>
</dbReference>
<dbReference type="Gene3D" id="3.40.50.720">
    <property type="entry name" value="NAD(P)-binding Rossmann-like Domain"/>
    <property type="match status" value="1"/>
</dbReference>
<protein>
    <recommendedName>
        <fullName evidence="4">Fatty acyl-CoA reductase</fullName>
        <ecNumber evidence="4">1.2.1.84</ecNumber>
    </recommendedName>
</protein>
<comment type="function">
    <text evidence="4">Catalyzes the reduction of fatty acyl-CoA to fatty alcohols.</text>
</comment>
<dbReference type="EC" id="1.2.1.84" evidence="4"/>
<dbReference type="AlphaFoldDB" id="A0ABC8SD30"/>
<evidence type="ECO:0000313" key="7">
    <source>
        <dbReference type="EMBL" id="CAK9154735.1"/>
    </source>
</evidence>
<dbReference type="InterPro" id="IPR036291">
    <property type="entry name" value="NAD(P)-bd_dom_sf"/>
</dbReference>
<comment type="catalytic activity">
    <reaction evidence="4">
        <text>a long-chain fatty acyl-CoA + 2 NADPH + 2 H(+) = a long-chain primary fatty alcohol + 2 NADP(+) + CoA</text>
        <dbReference type="Rhea" id="RHEA:52716"/>
        <dbReference type="ChEBI" id="CHEBI:15378"/>
        <dbReference type="ChEBI" id="CHEBI:57287"/>
        <dbReference type="ChEBI" id="CHEBI:57783"/>
        <dbReference type="ChEBI" id="CHEBI:58349"/>
        <dbReference type="ChEBI" id="CHEBI:77396"/>
        <dbReference type="ChEBI" id="CHEBI:83139"/>
        <dbReference type="EC" id="1.2.1.84"/>
    </reaction>
</comment>
<keyword evidence="4" id="KW-0521">NADP</keyword>
<keyword evidence="8" id="KW-1185">Reference proteome</keyword>
<dbReference type="EMBL" id="CAUOFW020002577">
    <property type="protein sequence ID" value="CAK9154735.1"/>
    <property type="molecule type" value="Genomic_DNA"/>
</dbReference>
<feature type="domain" description="Fatty acyl-CoA reductase C-terminal" evidence="5">
    <location>
        <begin position="392"/>
        <end position="490"/>
    </location>
</feature>
<evidence type="ECO:0000256" key="1">
    <source>
        <dbReference type="ARBA" id="ARBA00005928"/>
    </source>
</evidence>
<dbReference type="GO" id="GO:0102965">
    <property type="term" value="F:alcohol-forming long-chain fatty acyl-CoA reductase activity"/>
    <property type="evidence" value="ECO:0007669"/>
    <property type="project" value="UniProtKB-EC"/>
</dbReference>
<dbReference type="GO" id="GO:0006629">
    <property type="term" value="P:lipid metabolic process"/>
    <property type="evidence" value="ECO:0007669"/>
    <property type="project" value="UniProtKB-KW"/>
</dbReference>
<comment type="caution">
    <text evidence="7">The sequence shown here is derived from an EMBL/GenBank/DDBJ whole genome shotgun (WGS) entry which is preliminary data.</text>
</comment>
<evidence type="ECO:0000256" key="2">
    <source>
        <dbReference type="ARBA" id="ARBA00022516"/>
    </source>
</evidence>
<dbReference type="Pfam" id="PF07993">
    <property type="entry name" value="NAD_binding_4"/>
    <property type="match status" value="1"/>
</dbReference>
<keyword evidence="3 4" id="KW-0443">Lipid metabolism</keyword>
<keyword evidence="4" id="KW-0560">Oxidoreductase</keyword>
<dbReference type="InterPro" id="IPR026055">
    <property type="entry name" value="FAR"/>
</dbReference>
<feature type="domain" description="Thioester reductase (TE)" evidence="6">
    <location>
        <begin position="17"/>
        <end position="318"/>
    </location>
</feature>
<evidence type="ECO:0000256" key="4">
    <source>
        <dbReference type="RuleBase" id="RU363097"/>
    </source>
</evidence>
<accession>A0ABC8SD30</accession>
<dbReference type="SUPFAM" id="SSF51735">
    <property type="entry name" value="NAD(P)-binding Rossmann-fold domains"/>
    <property type="match status" value="1"/>
</dbReference>
<dbReference type="PANTHER" id="PTHR11011">
    <property type="entry name" value="MALE STERILITY PROTEIN 2-RELATED"/>
    <property type="match status" value="1"/>
</dbReference>
<evidence type="ECO:0000313" key="8">
    <source>
        <dbReference type="Proteomes" id="UP001642360"/>
    </source>
</evidence>
<evidence type="ECO:0000259" key="5">
    <source>
        <dbReference type="Pfam" id="PF03015"/>
    </source>
</evidence>
<proteinExistence type="inferred from homology"/>
<organism evidence="7 8">
    <name type="scientific">Ilex paraguariensis</name>
    <name type="common">yerba mate</name>
    <dbReference type="NCBI Taxonomy" id="185542"/>
    <lineage>
        <taxon>Eukaryota</taxon>
        <taxon>Viridiplantae</taxon>
        <taxon>Streptophyta</taxon>
        <taxon>Embryophyta</taxon>
        <taxon>Tracheophyta</taxon>
        <taxon>Spermatophyta</taxon>
        <taxon>Magnoliopsida</taxon>
        <taxon>eudicotyledons</taxon>
        <taxon>Gunneridae</taxon>
        <taxon>Pentapetalae</taxon>
        <taxon>asterids</taxon>
        <taxon>campanulids</taxon>
        <taxon>Aquifoliales</taxon>
        <taxon>Aquifoliaceae</taxon>
        <taxon>Ilex</taxon>
    </lineage>
</organism>
<reference evidence="7 8" key="1">
    <citation type="submission" date="2024-02" db="EMBL/GenBank/DDBJ databases">
        <authorList>
            <person name="Vignale AGUSTIN F."/>
            <person name="Sosa J E."/>
            <person name="Modenutti C."/>
        </authorList>
    </citation>
    <scope>NUCLEOTIDE SEQUENCE [LARGE SCALE GENOMIC DNA]</scope>
</reference>
<keyword evidence="2 4" id="KW-0444">Lipid biosynthesis</keyword>
<dbReference type="CDD" id="cd09071">
    <property type="entry name" value="FAR_C"/>
    <property type="match status" value="1"/>
</dbReference>
<evidence type="ECO:0000256" key="3">
    <source>
        <dbReference type="ARBA" id="ARBA00023098"/>
    </source>
</evidence>
<gene>
    <name evidence="7" type="ORF">ILEXP_LOCUS23087</name>
</gene>
<name>A0ABC8SD30_9AQUA</name>
<comment type="similarity">
    <text evidence="1 4">Belongs to the fatty acyl-CoA reductase family.</text>
</comment>
<dbReference type="CDD" id="cd05236">
    <property type="entry name" value="FAR-N_SDR_e"/>
    <property type="match status" value="1"/>
</dbReference>
<dbReference type="PANTHER" id="PTHR11011:SF99">
    <property type="entry name" value="FATTY ACYL-COA REDUCTASE 3"/>
    <property type="match status" value="1"/>
</dbReference>